<comment type="caution">
    <text evidence="2">The sequence shown here is derived from an EMBL/GenBank/DDBJ whole genome shotgun (WGS) entry which is preliminary data.</text>
</comment>
<proteinExistence type="predicted"/>
<evidence type="ECO:0000256" key="1">
    <source>
        <dbReference type="SAM" id="SignalP"/>
    </source>
</evidence>
<dbReference type="EMBL" id="QYUM01000003">
    <property type="protein sequence ID" value="RJF91373.1"/>
    <property type="molecule type" value="Genomic_DNA"/>
</dbReference>
<reference evidence="2 3" key="1">
    <citation type="submission" date="2018-09" db="EMBL/GenBank/DDBJ databases">
        <authorList>
            <person name="Zhu H."/>
        </authorList>
    </citation>
    <scope>NUCLEOTIDE SEQUENCE [LARGE SCALE GENOMIC DNA]</scope>
    <source>
        <strain evidence="2 3">K2R01-6</strain>
    </source>
</reference>
<keyword evidence="1" id="KW-0732">Signal</keyword>
<protein>
    <recommendedName>
        <fullName evidence="4">PRC-barrel domain-containing protein</fullName>
    </recommendedName>
</protein>
<feature type="signal peptide" evidence="1">
    <location>
        <begin position="1"/>
        <end position="22"/>
    </location>
</feature>
<evidence type="ECO:0000313" key="2">
    <source>
        <dbReference type="EMBL" id="RJF91373.1"/>
    </source>
</evidence>
<evidence type="ECO:0000313" key="3">
    <source>
        <dbReference type="Proteomes" id="UP000286100"/>
    </source>
</evidence>
<dbReference type="AlphaFoldDB" id="A0A418WMZ8"/>
<sequence length="96" mass="9971">MRLFVASAVALLAISAPVAAIAQDAAAAATAPARLKNGVTLYSADGKRLGKVNRVAADVVTIIFDSRFVRVPTNSVSEAEGKLVTSLDYAAVRKIK</sequence>
<feature type="chain" id="PRO_5018966076" description="PRC-barrel domain-containing protein" evidence="1">
    <location>
        <begin position="23"/>
        <end position="96"/>
    </location>
</feature>
<name>A0A418WMZ8_9SPHN</name>
<dbReference type="OrthoDB" id="7584889at2"/>
<gene>
    <name evidence="2" type="ORF">D3876_14850</name>
</gene>
<dbReference type="Proteomes" id="UP000286100">
    <property type="component" value="Unassembled WGS sequence"/>
</dbReference>
<dbReference type="RefSeq" id="WP_119763438.1">
    <property type="nucleotide sequence ID" value="NZ_QYUM01000003.1"/>
</dbReference>
<accession>A0A418WMZ8</accession>
<organism evidence="2 3">
    <name type="scientific">Sphingomonas cavernae</name>
    <dbReference type="NCBI Taxonomy" id="2320861"/>
    <lineage>
        <taxon>Bacteria</taxon>
        <taxon>Pseudomonadati</taxon>
        <taxon>Pseudomonadota</taxon>
        <taxon>Alphaproteobacteria</taxon>
        <taxon>Sphingomonadales</taxon>
        <taxon>Sphingomonadaceae</taxon>
        <taxon>Sphingomonas</taxon>
    </lineage>
</organism>
<keyword evidence="3" id="KW-1185">Reference proteome</keyword>
<evidence type="ECO:0008006" key="4">
    <source>
        <dbReference type="Google" id="ProtNLM"/>
    </source>
</evidence>